<reference evidence="1 2" key="1">
    <citation type="submission" date="2020-08" db="EMBL/GenBank/DDBJ databases">
        <title>Above-ground endophytic microbial communities from plants in different locations in the United States.</title>
        <authorList>
            <person name="Frank C."/>
        </authorList>
    </citation>
    <scope>NUCLEOTIDE SEQUENCE [LARGE SCALE GENOMIC DNA]</scope>
    <source>
        <strain evidence="1 2">WP4_2_2</strain>
    </source>
</reference>
<comment type="caution">
    <text evidence="1">The sequence shown here is derived from an EMBL/GenBank/DDBJ whole genome shotgun (WGS) entry which is preliminary data.</text>
</comment>
<protein>
    <recommendedName>
        <fullName evidence="3">PAAR domain-containing protein</fullName>
    </recommendedName>
</protein>
<sequence>MLRLILCAEDKPETGSYIDKKVLPGSPTINGFHQAFIGSKSFCAACKSFGLIEKSGGPSRRTHGGLEIALDGDIL</sequence>
<name>A0A7W9TXZ4_9BURK</name>
<dbReference type="EMBL" id="JACHBW010000009">
    <property type="protein sequence ID" value="MBB6103486.1"/>
    <property type="molecule type" value="Genomic_DNA"/>
</dbReference>
<evidence type="ECO:0008006" key="3">
    <source>
        <dbReference type="Google" id="ProtNLM"/>
    </source>
</evidence>
<organism evidence="1 2">
    <name type="scientific">Paraburkholderia bannensis</name>
    <dbReference type="NCBI Taxonomy" id="765414"/>
    <lineage>
        <taxon>Bacteria</taxon>
        <taxon>Pseudomonadati</taxon>
        <taxon>Pseudomonadota</taxon>
        <taxon>Betaproteobacteria</taxon>
        <taxon>Burkholderiales</taxon>
        <taxon>Burkholderiaceae</taxon>
        <taxon>Paraburkholderia</taxon>
    </lineage>
</organism>
<accession>A0A7W9TXZ4</accession>
<dbReference type="RefSeq" id="WP_183725010.1">
    <property type="nucleotide sequence ID" value="NZ_JACHBW010000009.1"/>
</dbReference>
<dbReference type="AlphaFoldDB" id="A0A7W9TXZ4"/>
<dbReference type="Proteomes" id="UP000571554">
    <property type="component" value="Unassembled WGS sequence"/>
</dbReference>
<evidence type="ECO:0000313" key="1">
    <source>
        <dbReference type="EMBL" id="MBB6103486.1"/>
    </source>
</evidence>
<proteinExistence type="predicted"/>
<gene>
    <name evidence="1" type="ORF">F4827_003341</name>
</gene>
<keyword evidence="2" id="KW-1185">Reference proteome</keyword>
<evidence type="ECO:0000313" key="2">
    <source>
        <dbReference type="Proteomes" id="UP000571554"/>
    </source>
</evidence>